<dbReference type="Pfam" id="PF00027">
    <property type="entry name" value="cNMP_binding"/>
    <property type="match status" value="1"/>
</dbReference>
<reference evidence="2 3" key="1">
    <citation type="submission" date="2020-04" db="EMBL/GenBank/DDBJ databases">
        <title>Flammeovirga sp. SR4, a novel species isolated from seawater.</title>
        <authorList>
            <person name="Wang X."/>
        </authorList>
    </citation>
    <scope>NUCLEOTIDE SEQUENCE [LARGE SCALE GENOMIC DNA]</scope>
    <source>
        <strain evidence="2 3">SR4</strain>
    </source>
</reference>
<evidence type="ECO:0000259" key="1">
    <source>
        <dbReference type="PROSITE" id="PS50042"/>
    </source>
</evidence>
<evidence type="ECO:0000313" key="3">
    <source>
        <dbReference type="Proteomes" id="UP000585050"/>
    </source>
</evidence>
<dbReference type="SUPFAM" id="SSF51206">
    <property type="entry name" value="cAMP-binding domain-like"/>
    <property type="match status" value="1"/>
</dbReference>
<protein>
    <submittedName>
        <fullName evidence="2">Crp/Fnr family transcriptional regulator</fullName>
    </submittedName>
</protein>
<dbReference type="PANTHER" id="PTHR24567:SF26">
    <property type="entry name" value="REGULATORY PROTEIN YEIL"/>
    <property type="match status" value="1"/>
</dbReference>
<dbReference type="InterPro" id="IPR018490">
    <property type="entry name" value="cNMP-bd_dom_sf"/>
</dbReference>
<organism evidence="2 3">
    <name type="scientific">Flammeovirga agarivorans</name>
    <dbReference type="NCBI Taxonomy" id="2726742"/>
    <lineage>
        <taxon>Bacteria</taxon>
        <taxon>Pseudomonadati</taxon>
        <taxon>Bacteroidota</taxon>
        <taxon>Cytophagia</taxon>
        <taxon>Cytophagales</taxon>
        <taxon>Flammeovirgaceae</taxon>
        <taxon>Flammeovirga</taxon>
    </lineage>
</organism>
<dbReference type="InterPro" id="IPR000595">
    <property type="entry name" value="cNMP-bd_dom"/>
</dbReference>
<dbReference type="EMBL" id="JABAIL010000003">
    <property type="protein sequence ID" value="NLR91450.1"/>
    <property type="molecule type" value="Genomic_DNA"/>
</dbReference>
<dbReference type="InterPro" id="IPR050397">
    <property type="entry name" value="Env_Response_Regulators"/>
</dbReference>
<dbReference type="RefSeq" id="WP_168882172.1">
    <property type="nucleotide sequence ID" value="NZ_JABAIL010000003.1"/>
</dbReference>
<dbReference type="GO" id="GO:0005829">
    <property type="term" value="C:cytosol"/>
    <property type="evidence" value="ECO:0007669"/>
    <property type="project" value="TreeGrafter"/>
</dbReference>
<dbReference type="Gene3D" id="2.60.120.10">
    <property type="entry name" value="Jelly Rolls"/>
    <property type="match status" value="1"/>
</dbReference>
<proteinExistence type="predicted"/>
<gene>
    <name evidence="2" type="ORF">HGP29_09550</name>
</gene>
<dbReference type="Proteomes" id="UP000585050">
    <property type="component" value="Unassembled WGS sequence"/>
</dbReference>
<dbReference type="AlphaFoldDB" id="A0A7X8SJS2"/>
<dbReference type="GO" id="GO:0003700">
    <property type="term" value="F:DNA-binding transcription factor activity"/>
    <property type="evidence" value="ECO:0007669"/>
    <property type="project" value="TreeGrafter"/>
</dbReference>
<dbReference type="PANTHER" id="PTHR24567">
    <property type="entry name" value="CRP FAMILY TRANSCRIPTIONAL REGULATORY PROTEIN"/>
    <property type="match status" value="1"/>
</dbReference>
<dbReference type="PROSITE" id="PS50042">
    <property type="entry name" value="CNMP_BINDING_3"/>
    <property type="match status" value="1"/>
</dbReference>
<keyword evidence="3" id="KW-1185">Reference proteome</keyword>
<dbReference type="SMART" id="SM00100">
    <property type="entry name" value="cNMP"/>
    <property type="match status" value="1"/>
</dbReference>
<feature type="domain" description="Cyclic nucleotide-binding" evidence="1">
    <location>
        <begin position="23"/>
        <end position="129"/>
    </location>
</feature>
<comment type="caution">
    <text evidence="2">The sequence shown here is derived from an EMBL/GenBank/DDBJ whole genome shotgun (WGS) entry which is preliminary data.</text>
</comment>
<dbReference type="CDD" id="cd00038">
    <property type="entry name" value="CAP_ED"/>
    <property type="match status" value="1"/>
</dbReference>
<dbReference type="InterPro" id="IPR014710">
    <property type="entry name" value="RmlC-like_jellyroll"/>
</dbReference>
<name>A0A7X8SJS2_9BACT</name>
<sequence length="190" mass="22158">MLRKNQTFLTYIQRLYEQENRKDKILVKHYRKGDFLFSQDEKPTKVIFIKEGITKCFFTEDNDKEYILEFLGSGEIVGEIEFIKKIKCLCSIQAITDVSVYAIAYDYFSELVKTDLALNNLLLDVFAERIINTSSRASFQQLYTIEHSLGKLLELQAKQEVPLSKENMASYLGVTIRSLNRALKKVRINY</sequence>
<accession>A0A7X8SJS2</accession>
<evidence type="ECO:0000313" key="2">
    <source>
        <dbReference type="EMBL" id="NLR91450.1"/>
    </source>
</evidence>